<evidence type="ECO:0000313" key="6">
    <source>
        <dbReference type="EMBL" id="QFG02328.1"/>
    </source>
</evidence>
<keyword evidence="2" id="KW-0349">Heme</keyword>
<protein>
    <submittedName>
        <fullName evidence="6">Globin</fullName>
    </submittedName>
</protein>
<dbReference type="EMBL" id="CP042829">
    <property type="protein sequence ID" value="QFG02328.1"/>
    <property type="molecule type" value="Genomic_DNA"/>
</dbReference>
<keyword evidence="3" id="KW-0479">Metal-binding</keyword>
<dbReference type="PANTHER" id="PTHR47366">
    <property type="entry name" value="TWO-ON-TWO HEMOGLOBIN-3"/>
    <property type="match status" value="1"/>
</dbReference>
<gene>
    <name evidence="6" type="ORF">Tbon_03145</name>
</gene>
<dbReference type="InterPro" id="IPR001486">
    <property type="entry name" value="Hemoglobin_trunc"/>
</dbReference>
<name>A0ABX6C0Y4_9CHLR</name>
<dbReference type="InterPro" id="IPR009050">
    <property type="entry name" value="Globin-like_sf"/>
</dbReference>
<dbReference type="PANTHER" id="PTHR47366:SF1">
    <property type="entry name" value="TWO-ON-TWO HEMOGLOBIN-3"/>
    <property type="match status" value="1"/>
</dbReference>
<evidence type="ECO:0000256" key="4">
    <source>
        <dbReference type="ARBA" id="ARBA00023004"/>
    </source>
</evidence>
<keyword evidence="4" id="KW-0408">Iron</keyword>
<evidence type="ECO:0000313" key="7">
    <source>
        <dbReference type="Proteomes" id="UP000326331"/>
    </source>
</evidence>
<evidence type="ECO:0000256" key="5">
    <source>
        <dbReference type="ARBA" id="ARBA00034496"/>
    </source>
</evidence>
<sequence>MIDPVNPAESAAPTPYHQLGGAPTVWRIVEAFYRRVETDDILRPLYPEDLEPGRQKLAWFFEQWLGGPTSYSDRYGHPRLRRRHFPFVIDERAAGRWLRLMREAWTEAGVPRELQDPIFERLAVLARHMINAHDDVPREPLGDVYLD</sequence>
<dbReference type="InterPro" id="IPR044203">
    <property type="entry name" value="GlbO/GLB3-like"/>
</dbReference>
<keyword evidence="7" id="KW-1185">Reference proteome</keyword>
<evidence type="ECO:0000256" key="3">
    <source>
        <dbReference type="ARBA" id="ARBA00022723"/>
    </source>
</evidence>
<proteinExistence type="inferred from homology"/>
<keyword evidence="1" id="KW-0813">Transport</keyword>
<evidence type="ECO:0000256" key="2">
    <source>
        <dbReference type="ARBA" id="ARBA00022617"/>
    </source>
</evidence>
<comment type="similarity">
    <text evidence="5">Belongs to the truncated hemoglobin family. Group II subfamily.</text>
</comment>
<organism evidence="6 7">
    <name type="scientific">Tepidiforma bonchosmolovskayae</name>
    <dbReference type="NCBI Taxonomy" id="2601677"/>
    <lineage>
        <taxon>Bacteria</taxon>
        <taxon>Bacillati</taxon>
        <taxon>Chloroflexota</taxon>
        <taxon>Tepidiformia</taxon>
        <taxon>Tepidiformales</taxon>
        <taxon>Tepidiformaceae</taxon>
        <taxon>Tepidiforma</taxon>
    </lineage>
</organism>
<evidence type="ECO:0000256" key="1">
    <source>
        <dbReference type="ARBA" id="ARBA00022448"/>
    </source>
</evidence>
<dbReference type="Proteomes" id="UP000326331">
    <property type="component" value="Chromosome"/>
</dbReference>
<dbReference type="Pfam" id="PF01152">
    <property type="entry name" value="Bac_globin"/>
    <property type="match status" value="1"/>
</dbReference>
<dbReference type="SUPFAM" id="SSF46458">
    <property type="entry name" value="Globin-like"/>
    <property type="match status" value="1"/>
</dbReference>
<dbReference type="InterPro" id="IPR012292">
    <property type="entry name" value="Globin/Proto"/>
</dbReference>
<reference evidence="6 7" key="1">
    <citation type="submission" date="2019-10" db="EMBL/GenBank/DDBJ databases">
        <title>Thermopilla bonchosmolovskayae gen. nov., sp. nov., a moderately thermophilic Chloroflexi bacterium from a Chukotka hot spring (Arctic, Russia), representing a novel classis Thermopillaia, which include previously uncultivated lineage OLB14.</title>
        <authorList>
            <person name="Kochetkova T.V."/>
            <person name="Zayulina K.S."/>
            <person name="Zhigarkov V.S."/>
            <person name="Minaev N.V."/>
            <person name="Novikov A."/>
            <person name="Toshchakov S.V."/>
            <person name="Elcheninov A.G."/>
            <person name="Kublanov I.V."/>
        </authorList>
    </citation>
    <scope>NUCLEOTIDE SEQUENCE [LARGE SCALE GENOMIC DNA]</scope>
    <source>
        <strain evidence="6 7">3753O</strain>
    </source>
</reference>
<dbReference type="Gene3D" id="1.10.490.10">
    <property type="entry name" value="Globins"/>
    <property type="match status" value="1"/>
</dbReference>
<accession>A0ABX6C0Y4</accession>